<evidence type="ECO:0000313" key="1">
    <source>
        <dbReference type="EMBL" id="VDM58327.1"/>
    </source>
</evidence>
<evidence type="ECO:0000313" key="2">
    <source>
        <dbReference type="Proteomes" id="UP000267027"/>
    </source>
</evidence>
<dbReference type="Gene3D" id="3.10.310.50">
    <property type="match status" value="1"/>
</dbReference>
<gene>
    <name evidence="1" type="ORF">ACOC_LOCUS6742</name>
</gene>
<organism evidence="3">
    <name type="scientific">Angiostrongylus costaricensis</name>
    <name type="common">Nematode worm</name>
    <dbReference type="NCBI Taxonomy" id="334426"/>
    <lineage>
        <taxon>Eukaryota</taxon>
        <taxon>Metazoa</taxon>
        <taxon>Ecdysozoa</taxon>
        <taxon>Nematoda</taxon>
        <taxon>Chromadorea</taxon>
        <taxon>Rhabditida</taxon>
        <taxon>Rhabditina</taxon>
        <taxon>Rhabditomorpha</taxon>
        <taxon>Strongyloidea</taxon>
        <taxon>Metastrongylidae</taxon>
        <taxon>Angiostrongylus</taxon>
    </lineage>
</organism>
<sequence>MWGAAEKCCESNDTEIRIFVLLARRINTTSNQVITSDDLTTFGDGLREAYGLDAEQCRNYILILGVELAKKIYVWTGSDVVFPEGRMNMSVNLRRSMFLEKNYMEGLNKIVDEIGDVLVDLIQVEEHCRKRNLNKERELKKGIVASRSCRMFASDIGSTSACCLVVDITIQNRRFISIQDSSTAITLSDRIFNFTVTTPIENTTASLRETFSTPT</sequence>
<dbReference type="PANTHER" id="PTHR33748">
    <property type="entry name" value="PROTEIN CBG04600"/>
    <property type="match status" value="1"/>
</dbReference>
<protein>
    <submittedName>
        <fullName evidence="3">Set apart in position or space protein</fullName>
    </submittedName>
</protein>
<evidence type="ECO:0000313" key="3">
    <source>
        <dbReference type="WBParaSite" id="ACOC_0000674101-mRNA-1"/>
    </source>
</evidence>
<keyword evidence="2" id="KW-1185">Reference proteome</keyword>
<dbReference type="Proteomes" id="UP000267027">
    <property type="component" value="Unassembled WGS sequence"/>
</dbReference>
<dbReference type="PANTHER" id="PTHR33748:SF2">
    <property type="entry name" value="CONSERVED PLASMA MEMBRANE PROTEIN"/>
    <property type="match status" value="1"/>
</dbReference>
<proteinExistence type="predicted"/>
<accession>A0A0R3PNR8</accession>
<dbReference type="STRING" id="334426.A0A0R3PNR8"/>
<dbReference type="Pfam" id="PF17175">
    <property type="entry name" value="MOLO1"/>
    <property type="match status" value="1"/>
</dbReference>
<name>A0A0R3PNR8_ANGCS</name>
<dbReference type="OrthoDB" id="5804001at2759"/>
<dbReference type="AlphaFoldDB" id="A0A0R3PNR8"/>
<dbReference type="EMBL" id="UYYA01003973">
    <property type="protein sequence ID" value="VDM58327.1"/>
    <property type="molecule type" value="Genomic_DNA"/>
</dbReference>
<dbReference type="GO" id="GO:0005892">
    <property type="term" value="C:acetylcholine-gated channel complex"/>
    <property type="evidence" value="ECO:0007669"/>
    <property type="project" value="InterPro"/>
</dbReference>
<reference evidence="1 2" key="2">
    <citation type="submission" date="2018-11" db="EMBL/GenBank/DDBJ databases">
        <authorList>
            <consortium name="Pathogen Informatics"/>
        </authorList>
    </citation>
    <scope>NUCLEOTIDE SEQUENCE [LARGE SCALE GENOMIC DNA]</scope>
    <source>
        <strain evidence="1 2">Costa Rica</strain>
    </source>
</reference>
<dbReference type="WBParaSite" id="ACOC_0000674101-mRNA-1">
    <property type="protein sequence ID" value="ACOC_0000674101-mRNA-1"/>
    <property type="gene ID" value="ACOC_0000674101"/>
</dbReference>
<dbReference type="InterPro" id="IPR033438">
    <property type="entry name" value="MOLO1"/>
</dbReference>
<reference evidence="3" key="1">
    <citation type="submission" date="2017-02" db="UniProtKB">
        <authorList>
            <consortium name="WormBaseParasite"/>
        </authorList>
    </citation>
    <scope>IDENTIFICATION</scope>
</reference>